<feature type="chain" id="PRO_5024369986" evidence="1">
    <location>
        <begin position="27"/>
        <end position="310"/>
    </location>
</feature>
<evidence type="ECO:0000256" key="1">
    <source>
        <dbReference type="SAM" id="SignalP"/>
    </source>
</evidence>
<evidence type="ECO:0000313" key="2">
    <source>
        <dbReference type="EMBL" id="BBO87459.1"/>
    </source>
</evidence>
<dbReference type="Pfam" id="PF13174">
    <property type="entry name" value="TPR_6"/>
    <property type="match status" value="1"/>
</dbReference>
<dbReference type="Pfam" id="PF13432">
    <property type="entry name" value="TPR_16"/>
    <property type="match status" value="1"/>
</dbReference>
<keyword evidence="1" id="KW-0732">Signal</keyword>
<accession>A0A5K8A4M3</accession>
<dbReference type="InterPro" id="IPR019734">
    <property type="entry name" value="TPR_rpt"/>
</dbReference>
<reference evidence="2 3" key="1">
    <citation type="submission" date="2019-11" db="EMBL/GenBank/DDBJ databases">
        <title>Comparative genomics of hydrocarbon-degrading Desulfosarcina strains.</title>
        <authorList>
            <person name="Watanabe M."/>
            <person name="Kojima H."/>
            <person name="Fukui M."/>
        </authorList>
    </citation>
    <scope>NUCLEOTIDE SEQUENCE [LARGE SCALE GENOMIC DNA]</scope>
    <source>
        <strain evidence="3">oXyS1</strain>
    </source>
</reference>
<keyword evidence="3" id="KW-1185">Reference proteome</keyword>
<dbReference type="RefSeq" id="WP_162458755.1">
    <property type="nucleotide sequence ID" value="NZ_AP021879.1"/>
</dbReference>
<name>A0A5K8A4M3_9BACT</name>
<dbReference type="SUPFAM" id="SSF48452">
    <property type="entry name" value="TPR-like"/>
    <property type="match status" value="1"/>
</dbReference>
<organism evidence="2 3">
    <name type="scientific">Desulfosarcina ovata subsp. ovata</name>
    <dbReference type="NCBI Taxonomy" id="2752305"/>
    <lineage>
        <taxon>Bacteria</taxon>
        <taxon>Pseudomonadati</taxon>
        <taxon>Thermodesulfobacteriota</taxon>
        <taxon>Desulfobacteria</taxon>
        <taxon>Desulfobacterales</taxon>
        <taxon>Desulfosarcinaceae</taxon>
        <taxon>Desulfosarcina</taxon>
    </lineage>
</organism>
<proteinExistence type="predicted"/>
<dbReference type="Gene3D" id="1.25.40.10">
    <property type="entry name" value="Tetratricopeptide repeat domain"/>
    <property type="match status" value="2"/>
</dbReference>
<feature type="signal peptide" evidence="1">
    <location>
        <begin position="1"/>
        <end position="26"/>
    </location>
</feature>
<evidence type="ECO:0000313" key="3">
    <source>
        <dbReference type="Proteomes" id="UP000422108"/>
    </source>
</evidence>
<dbReference type="AlphaFoldDB" id="A0A5K8A4M3"/>
<dbReference type="Proteomes" id="UP000422108">
    <property type="component" value="Chromosome"/>
</dbReference>
<dbReference type="EMBL" id="AP021879">
    <property type="protein sequence ID" value="BBO87459.1"/>
    <property type="molecule type" value="Genomic_DNA"/>
</dbReference>
<gene>
    <name evidence="2" type="ORF">DSCOOX_06390</name>
</gene>
<dbReference type="InterPro" id="IPR011990">
    <property type="entry name" value="TPR-like_helical_dom_sf"/>
</dbReference>
<protein>
    <submittedName>
        <fullName evidence="2">Uncharacterized protein</fullName>
    </submittedName>
</protein>
<sequence length="310" mass="34418">MNLTRFLYFSAIVAMIFSGPSAPAHGSEPLTIDADAQYRYARSRFDAGAHDEAIAEFSRFIHFFPSDRRVVEAQHQIGMAHFNAGRYAAAATVFQARTQDVTDSPWKHEAFFMLSRCHARQGMIEQAILDLHNLIALSPPADVVDRAHYELGWLHVDQGRWRLAGEAFDRIRPVSQDRFGVPGLESTLAESDRIAFRDPTTAGMLSIVPGGGQLYCGRAQDALIAFLLNTGLIWAAWEAFDNDQVALGGVISFVEFGFYAGNIFGAVSGAHKFNRDRAIEFRQHIYQQQRPLLSVAPTSGGARICLHVDF</sequence>